<dbReference type="InterPro" id="IPR007658">
    <property type="entry name" value="DUF594"/>
</dbReference>
<organism evidence="3 4">
    <name type="scientific">Urochloa decumbens</name>
    <dbReference type="NCBI Taxonomy" id="240449"/>
    <lineage>
        <taxon>Eukaryota</taxon>
        <taxon>Viridiplantae</taxon>
        <taxon>Streptophyta</taxon>
        <taxon>Embryophyta</taxon>
        <taxon>Tracheophyta</taxon>
        <taxon>Spermatophyta</taxon>
        <taxon>Magnoliopsida</taxon>
        <taxon>Liliopsida</taxon>
        <taxon>Poales</taxon>
        <taxon>Poaceae</taxon>
        <taxon>PACMAD clade</taxon>
        <taxon>Panicoideae</taxon>
        <taxon>Panicodae</taxon>
        <taxon>Paniceae</taxon>
        <taxon>Melinidinae</taxon>
        <taxon>Urochloa</taxon>
    </lineage>
</organism>
<evidence type="ECO:0000256" key="1">
    <source>
        <dbReference type="SAM" id="Phobius"/>
    </source>
</evidence>
<keyword evidence="1" id="KW-0472">Membrane</keyword>
<gene>
    <name evidence="3" type="ORF">URODEC1_LOCUS57490</name>
</gene>
<name>A0ABC9ATQ9_9POAL</name>
<dbReference type="InterPro" id="IPR025315">
    <property type="entry name" value="DUF4220"/>
</dbReference>
<reference evidence="3" key="1">
    <citation type="submission" date="2024-10" db="EMBL/GenBank/DDBJ databases">
        <authorList>
            <person name="Ryan C."/>
        </authorList>
    </citation>
    <scope>NUCLEOTIDE SEQUENCE [LARGE SCALE GENOMIC DNA]</scope>
</reference>
<feature type="transmembrane region" description="Helical" evidence="1">
    <location>
        <begin position="309"/>
        <end position="327"/>
    </location>
</feature>
<feature type="transmembrane region" description="Helical" evidence="1">
    <location>
        <begin position="275"/>
        <end position="297"/>
    </location>
</feature>
<keyword evidence="4" id="KW-1185">Reference proteome</keyword>
<dbReference type="Proteomes" id="UP001497457">
    <property type="component" value="Chromosome 22rd"/>
</dbReference>
<dbReference type="PANTHER" id="PTHR31325">
    <property type="entry name" value="OS01G0798800 PROTEIN-RELATED"/>
    <property type="match status" value="1"/>
</dbReference>
<evidence type="ECO:0000313" key="3">
    <source>
        <dbReference type="EMBL" id="CAL4984404.1"/>
    </source>
</evidence>
<dbReference type="EMBL" id="OZ075132">
    <property type="protein sequence ID" value="CAL4984404.1"/>
    <property type="molecule type" value="Genomic_DNA"/>
</dbReference>
<feature type="transmembrane region" description="Helical" evidence="1">
    <location>
        <begin position="47"/>
        <end position="68"/>
    </location>
</feature>
<dbReference type="AlphaFoldDB" id="A0ABC9ATQ9"/>
<keyword evidence="1" id="KW-1133">Transmembrane helix</keyword>
<protein>
    <recommendedName>
        <fullName evidence="2">DUF4220 domain-containing protein</fullName>
    </recommendedName>
</protein>
<accession>A0ABC9ATQ9</accession>
<feature type="transmembrane region" description="Helical" evidence="1">
    <location>
        <begin position="141"/>
        <end position="158"/>
    </location>
</feature>
<feature type="domain" description="DUF4220" evidence="2">
    <location>
        <begin position="54"/>
        <end position="396"/>
    </location>
</feature>
<dbReference type="Pfam" id="PF04578">
    <property type="entry name" value="DUF594"/>
    <property type="match status" value="1"/>
</dbReference>
<feature type="transmembrane region" description="Helical" evidence="1">
    <location>
        <begin position="18"/>
        <end position="40"/>
    </location>
</feature>
<proteinExistence type="predicted"/>
<evidence type="ECO:0000313" key="4">
    <source>
        <dbReference type="Proteomes" id="UP001497457"/>
    </source>
</evidence>
<sequence>MCTGGLTNGGISRAGFEWAIRLLVLASLAAHIFLAFFAGFRRRQRSGVTTVILWLAYLFTDWAAPYAIGKLPFGSALREQQLVALWIPFLLSHLGGPDNITAFSFEDNKLSLRKAGNTLFHLLGTISSVYKQVDIGGSNRALLWASYFMISVGAIKYIEKAWALRVANFGKIRKAAKNNLPTSIRIQLHRHGKELNDEEALLVAHSLLHITKGAFADYSVRKGPFRSNQTLREVFNVQQENNNTGWLNMCKVVEMELSLMYDILYTKAAKIQTCLISYVIRIVSPVTTATMAMLFWYSSKAAQRGVDVIITYILLMVTFCLDVRWLLRVTASTWTYAFFNNAKRESWLKHEVLCTGRWHRIRRLIVSLDPRQLLLRQQRGNYRLWTGVIGKYNLLDECIHDTDKDIYSQLLKLVIRSEDTLTEYKYSRGYKLGTLGTRECLRELLFEQIKRALGKAYPRHKVIQTEMPAPGHPPPPKAGVEGEYDYSQTQQSTHLLDVALGFVPELQELILILHVATDVFLVDMSNKVKLVSDKEMLYKEAIEAMSNYMAFLAAARPEMLPGLDLRSLFKGTCRKLHEIWENESAKTSSKHILAHTLQQVERNRRKNGDQRSTGEGDGRRFVLSEGVMIADVLIWAMQGNKLVSYEDIIPWLEIRPQGEDDKDFEKRKDRVFFLLQLLLPDLKMGLNKTYPICELLELILESWVRLLINVSTRCGRDSHAKQLGRGCELTTIVWILSHHASVFSI</sequence>
<keyword evidence="1" id="KW-0812">Transmembrane</keyword>
<dbReference type="Pfam" id="PF13968">
    <property type="entry name" value="DUF4220"/>
    <property type="match status" value="1"/>
</dbReference>
<evidence type="ECO:0000259" key="2">
    <source>
        <dbReference type="Pfam" id="PF13968"/>
    </source>
</evidence>